<evidence type="ECO:0000256" key="1">
    <source>
        <dbReference type="ARBA" id="ARBA00005378"/>
    </source>
</evidence>
<keyword evidence="2" id="KW-0235">DNA replication</keyword>
<keyword evidence="3" id="KW-0547">Nucleotide-binding</keyword>
<organism evidence="7 8">
    <name type="scientific">Diploptera punctata</name>
    <name type="common">Pacific beetle cockroach</name>
    <dbReference type="NCBI Taxonomy" id="6984"/>
    <lineage>
        <taxon>Eukaryota</taxon>
        <taxon>Metazoa</taxon>
        <taxon>Ecdysozoa</taxon>
        <taxon>Arthropoda</taxon>
        <taxon>Hexapoda</taxon>
        <taxon>Insecta</taxon>
        <taxon>Pterygota</taxon>
        <taxon>Neoptera</taxon>
        <taxon>Polyneoptera</taxon>
        <taxon>Dictyoptera</taxon>
        <taxon>Blattodea</taxon>
        <taxon>Blaberoidea</taxon>
        <taxon>Blaberidae</taxon>
        <taxon>Diplopterinae</taxon>
        <taxon>Diploptera</taxon>
    </lineage>
</organism>
<dbReference type="AlphaFoldDB" id="A0AAD8EFH4"/>
<evidence type="ECO:0000256" key="5">
    <source>
        <dbReference type="SAM" id="MobiDB-lite"/>
    </source>
</evidence>
<sequence length="215" mass="23984">MQAFLKTGKLSGSHGTSSGSKEKAGSSGPSKKKPALTPWVEKFRPRTVNDVVEQNDVVETLPNLLFYGPPGTGKTSTILAAARQLFGDIYKERILELNASDERGIQVIREKVKNFAQFTASSVRPDGRPCPPFKIVILDEADSMTQAAQAALRRTMERETKTTRFCLVCNYVSRIIPPITSRCSKFRFKPLGNDLVRERLELICTEERSHVVKKL</sequence>
<keyword evidence="4" id="KW-0067">ATP-binding</keyword>
<reference evidence="7" key="2">
    <citation type="submission" date="2023-05" db="EMBL/GenBank/DDBJ databases">
        <authorList>
            <person name="Fouks B."/>
        </authorList>
    </citation>
    <scope>NUCLEOTIDE SEQUENCE</scope>
    <source>
        <strain evidence="7">Stay&amp;Tobe</strain>
        <tissue evidence="7">Testes</tissue>
    </source>
</reference>
<dbReference type="SUPFAM" id="SSF52540">
    <property type="entry name" value="P-loop containing nucleoside triphosphate hydrolases"/>
    <property type="match status" value="1"/>
</dbReference>
<dbReference type="PANTHER" id="PTHR11669:SF20">
    <property type="entry name" value="REPLICATION FACTOR C SUBUNIT 4"/>
    <property type="match status" value="1"/>
</dbReference>
<evidence type="ECO:0000313" key="7">
    <source>
        <dbReference type="EMBL" id="KAJ9588191.1"/>
    </source>
</evidence>
<evidence type="ECO:0000256" key="3">
    <source>
        <dbReference type="ARBA" id="ARBA00022741"/>
    </source>
</evidence>
<dbReference type="FunFam" id="3.40.50.300:FF:000952">
    <property type="entry name" value="Replication factor C subunit 2"/>
    <property type="match status" value="1"/>
</dbReference>
<gene>
    <name evidence="7" type="ORF">L9F63_018455</name>
</gene>
<evidence type="ECO:0000256" key="2">
    <source>
        <dbReference type="ARBA" id="ARBA00022705"/>
    </source>
</evidence>
<dbReference type="SMART" id="SM00382">
    <property type="entry name" value="AAA"/>
    <property type="match status" value="1"/>
</dbReference>
<dbReference type="GO" id="GO:0005524">
    <property type="term" value="F:ATP binding"/>
    <property type="evidence" value="ECO:0007669"/>
    <property type="project" value="UniProtKB-KW"/>
</dbReference>
<dbReference type="EMBL" id="JASPKZ010005705">
    <property type="protein sequence ID" value="KAJ9588191.1"/>
    <property type="molecule type" value="Genomic_DNA"/>
</dbReference>
<dbReference type="GO" id="GO:0003689">
    <property type="term" value="F:DNA clamp loader activity"/>
    <property type="evidence" value="ECO:0007669"/>
    <property type="project" value="TreeGrafter"/>
</dbReference>
<evidence type="ECO:0000256" key="4">
    <source>
        <dbReference type="ARBA" id="ARBA00022840"/>
    </source>
</evidence>
<name>A0AAD8EFH4_DIPPU</name>
<dbReference type="InterPro" id="IPR003959">
    <property type="entry name" value="ATPase_AAA_core"/>
</dbReference>
<evidence type="ECO:0000313" key="8">
    <source>
        <dbReference type="Proteomes" id="UP001233999"/>
    </source>
</evidence>
<dbReference type="GO" id="GO:0006261">
    <property type="term" value="P:DNA-templated DNA replication"/>
    <property type="evidence" value="ECO:0007669"/>
    <property type="project" value="TreeGrafter"/>
</dbReference>
<feature type="region of interest" description="Disordered" evidence="5">
    <location>
        <begin position="1"/>
        <end position="38"/>
    </location>
</feature>
<dbReference type="PANTHER" id="PTHR11669">
    <property type="entry name" value="REPLICATION FACTOR C / DNA POLYMERASE III GAMMA-TAU SUBUNIT"/>
    <property type="match status" value="1"/>
</dbReference>
<dbReference type="GO" id="GO:0005634">
    <property type="term" value="C:nucleus"/>
    <property type="evidence" value="ECO:0007669"/>
    <property type="project" value="TreeGrafter"/>
</dbReference>
<comment type="similarity">
    <text evidence="1">Belongs to the activator 1 small subunits family.</text>
</comment>
<accession>A0AAD8EFH4</accession>
<keyword evidence="8" id="KW-1185">Reference proteome</keyword>
<dbReference type="Pfam" id="PF00004">
    <property type="entry name" value="AAA"/>
    <property type="match status" value="1"/>
</dbReference>
<dbReference type="InterPro" id="IPR050238">
    <property type="entry name" value="DNA_Rep/Repair_Clamp_Loader"/>
</dbReference>
<reference evidence="7" key="1">
    <citation type="journal article" date="2023" name="IScience">
        <title>Live-bearing cockroach genome reveals convergent evolutionary mechanisms linked to viviparity in insects and beyond.</title>
        <authorList>
            <person name="Fouks B."/>
            <person name="Harrison M.C."/>
            <person name="Mikhailova A.A."/>
            <person name="Marchal E."/>
            <person name="English S."/>
            <person name="Carruthers M."/>
            <person name="Jennings E.C."/>
            <person name="Chiamaka E.L."/>
            <person name="Frigard R.A."/>
            <person name="Pippel M."/>
            <person name="Attardo G.M."/>
            <person name="Benoit J.B."/>
            <person name="Bornberg-Bauer E."/>
            <person name="Tobe S.S."/>
        </authorList>
    </citation>
    <scope>NUCLEOTIDE SEQUENCE</scope>
    <source>
        <strain evidence="7">Stay&amp;Tobe</strain>
    </source>
</reference>
<dbReference type="GO" id="GO:0005663">
    <property type="term" value="C:DNA replication factor C complex"/>
    <property type="evidence" value="ECO:0007669"/>
    <property type="project" value="TreeGrafter"/>
</dbReference>
<dbReference type="CDD" id="cd00009">
    <property type="entry name" value="AAA"/>
    <property type="match status" value="1"/>
</dbReference>
<dbReference type="Gene3D" id="3.40.50.300">
    <property type="entry name" value="P-loop containing nucleotide triphosphate hydrolases"/>
    <property type="match status" value="1"/>
</dbReference>
<dbReference type="InterPro" id="IPR027417">
    <property type="entry name" value="P-loop_NTPase"/>
</dbReference>
<proteinExistence type="inferred from homology"/>
<protein>
    <recommendedName>
        <fullName evidence="6">AAA+ ATPase domain-containing protein</fullName>
    </recommendedName>
</protein>
<comment type="caution">
    <text evidence="7">The sequence shown here is derived from an EMBL/GenBank/DDBJ whole genome shotgun (WGS) entry which is preliminary data.</text>
</comment>
<dbReference type="GO" id="GO:0016887">
    <property type="term" value="F:ATP hydrolysis activity"/>
    <property type="evidence" value="ECO:0007669"/>
    <property type="project" value="InterPro"/>
</dbReference>
<dbReference type="GO" id="GO:0006281">
    <property type="term" value="P:DNA repair"/>
    <property type="evidence" value="ECO:0007669"/>
    <property type="project" value="TreeGrafter"/>
</dbReference>
<dbReference type="Proteomes" id="UP001233999">
    <property type="component" value="Unassembled WGS sequence"/>
</dbReference>
<feature type="domain" description="AAA+ ATPase" evidence="6">
    <location>
        <begin position="60"/>
        <end position="194"/>
    </location>
</feature>
<evidence type="ECO:0000259" key="6">
    <source>
        <dbReference type="SMART" id="SM00382"/>
    </source>
</evidence>
<dbReference type="InterPro" id="IPR003593">
    <property type="entry name" value="AAA+_ATPase"/>
</dbReference>